<dbReference type="InterPro" id="IPR024419">
    <property type="entry name" value="YvrJ"/>
</dbReference>
<protein>
    <recommendedName>
        <fullName evidence="4">YvrJ family protein</fullName>
    </recommendedName>
</protein>
<keyword evidence="3" id="KW-1185">Reference proteome</keyword>
<dbReference type="STRING" id="883081.HMPREF9698_01542"/>
<dbReference type="EMBL" id="AGXA01000031">
    <property type="protein sequence ID" value="EKU92939.1"/>
    <property type="molecule type" value="Genomic_DNA"/>
</dbReference>
<comment type="caution">
    <text evidence="2">The sequence shown here is derived from an EMBL/GenBank/DDBJ whole genome shotgun (WGS) entry which is preliminary data.</text>
</comment>
<dbReference type="Pfam" id="PF12841">
    <property type="entry name" value="YvrJ"/>
    <property type="match status" value="1"/>
</dbReference>
<sequence>MMVNIDLLQALVDAISNIGFPIFITLFLLHRMEAKVDNLVKAIHDLSQVISQDQETSK</sequence>
<accession>K9E709</accession>
<evidence type="ECO:0000313" key="2">
    <source>
        <dbReference type="EMBL" id="EKU92939.1"/>
    </source>
</evidence>
<evidence type="ECO:0008006" key="4">
    <source>
        <dbReference type="Google" id="ProtNLM"/>
    </source>
</evidence>
<organism evidence="2 3">
    <name type="scientific">Alloiococcus otitis ATCC 51267</name>
    <dbReference type="NCBI Taxonomy" id="883081"/>
    <lineage>
        <taxon>Bacteria</taxon>
        <taxon>Bacillati</taxon>
        <taxon>Bacillota</taxon>
        <taxon>Bacilli</taxon>
        <taxon>Lactobacillales</taxon>
        <taxon>Carnobacteriaceae</taxon>
        <taxon>Alloiococcus</taxon>
    </lineage>
</organism>
<reference evidence="2 3" key="1">
    <citation type="submission" date="2012-09" db="EMBL/GenBank/DDBJ databases">
        <title>The Genome Sequence of Alloiococcus otitis ATCC 51267.</title>
        <authorList>
            <consortium name="The Broad Institute Genome Sequencing Platform"/>
            <person name="Earl A."/>
            <person name="Ward D."/>
            <person name="Feldgarden M."/>
            <person name="Gevers D."/>
            <person name="Huys G."/>
            <person name="Walker B."/>
            <person name="Young S.K."/>
            <person name="Zeng Q."/>
            <person name="Gargeya S."/>
            <person name="Fitzgerald M."/>
            <person name="Haas B."/>
            <person name="Abouelleil A."/>
            <person name="Alvarado L."/>
            <person name="Arachchi H.M."/>
            <person name="Berlin A.M."/>
            <person name="Chapman S.B."/>
            <person name="Goldberg J."/>
            <person name="Griggs A."/>
            <person name="Gujja S."/>
            <person name="Hansen M."/>
            <person name="Howarth C."/>
            <person name="Imamovic A."/>
            <person name="Larimer J."/>
            <person name="McCowen C."/>
            <person name="Montmayeur A."/>
            <person name="Murphy C."/>
            <person name="Neiman D."/>
            <person name="Pearson M."/>
            <person name="Priest M."/>
            <person name="Roberts A."/>
            <person name="Saif S."/>
            <person name="Shea T."/>
            <person name="Sisk P."/>
            <person name="Sykes S."/>
            <person name="Wortman J."/>
            <person name="Nusbaum C."/>
            <person name="Birren B."/>
        </authorList>
    </citation>
    <scope>NUCLEOTIDE SEQUENCE [LARGE SCALE GENOMIC DNA]</scope>
    <source>
        <strain evidence="2 3">ATCC 51267</strain>
    </source>
</reference>
<keyword evidence="1" id="KW-1133">Transmembrane helix</keyword>
<gene>
    <name evidence="2" type="ORF">HMPREF9698_01542</name>
</gene>
<dbReference type="HOGENOM" id="CLU_198854_3_0_9"/>
<evidence type="ECO:0000256" key="1">
    <source>
        <dbReference type="SAM" id="Phobius"/>
    </source>
</evidence>
<dbReference type="AlphaFoldDB" id="K9E709"/>
<dbReference type="RefSeq" id="WP_003779085.1">
    <property type="nucleotide sequence ID" value="NZ_JH992962.1"/>
</dbReference>
<proteinExistence type="predicted"/>
<evidence type="ECO:0000313" key="3">
    <source>
        <dbReference type="Proteomes" id="UP000009875"/>
    </source>
</evidence>
<name>K9E709_9LACT</name>
<feature type="transmembrane region" description="Helical" evidence="1">
    <location>
        <begin position="6"/>
        <end position="29"/>
    </location>
</feature>
<keyword evidence="1" id="KW-0472">Membrane</keyword>
<dbReference type="eggNOG" id="ENOG5033D8J">
    <property type="taxonomic scope" value="Bacteria"/>
</dbReference>
<keyword evidence="1" id="KW-0812">Transmembrane</keyword>
<dbReference type="Proteomes" id="UP000009875">
    <property type="component" value="Unassembled WGS sequence"/>
</dbReference>